<dbReference type="Proteomes" id="UP000230423">
    <property type="component" value="Unassembled WGS sequence"/>
</dbReference>
<keyword evidence="2" id="KW-1185">Reference proteome</keyword>
<gene>
    <name evidence="1" type="ORF">TELCIR_18597</name>
</gene>
<reference evidence="1 2" key="1">
    <citation type="submission" date="2015-09" db="EMBL/GenBank/DDBJ databases">
        <title>Draft genome of the parasitic nematode Teladorsagia circumcincta isolate WARC Sus (inbred).</title>
        <authorList>
            <person name="Mitreva M."/>
        </authorList>
    </citation>
    <scope>NUCLEOTIDE SEQUENCE [LARGE SCALE GENOMIC DNA]</scope>
    <source>
        <strain evidence="1 2">S</strain>
    </source>
</reference>
<evidence type="ECO:0000313" key="1">
    <source>
        <dbReference type="EMBL" id="PIO59926.1"/>
    </source>
</evidence>
<name>A0A2G9TPJ9_TELCI</name>
<protein>
    <submittedName>
        <fullName evidence="1">Uncharacterized protein</fullName>
    </submittedName>
</protein>
<dbReference type="EMBL" id="KZ356565">
    <property type="protein sequence ID" value="PIO59926.1"/>
    <property type="molecule type" value="Genomic_DNA"/>
</dbReference>
<dbReference type="AlphaFoldDB" id="A0A2G9TPJ9"/>
<sequence>MLDRQLSDGDYTECTYWIENDIGLDEQYNLVPAPQAS</sequence>
<accession>A0A2G9TPJ9</accession>
<organism evidence="1 2">
    <name type="scientific">Teladorsagia circumcincta</name>
    <name type="common">Brown stomach worm</name>
    <name type="synonym">Ostertagia circumcincta</name>
    <dbReference type="NCBI Taxonomy" id="45464"/>
    <lineage>
        <taxon>Eukaryota</taxon>
        <taxon>Metazoa</taxon>
        <taxon>Ecdysozoa</taxon>
        <taxon>Nematoda</taxon>
        <taxon>Chromadorea</taxon>
        <taxon>Rhabditida</taxon>
        <taxon>Rhabditina</taxon>
        <taxon>Rhabditomorpha</taxon>
        <taxon>Strongyloidea</taxon>
        <taxon>Trichostrongylidae</taxon>
        <taxon>Teladorsagia</taxon>
    </lineage>
</organism>
<evidence type="ECO:0000313" key="2">
    <source>
        <dbReference type="Proteomes" id="UP000230423"/>
    </source>
</evidence>
<proteinExistence type="predicted"/>